<dbReference type="Pfam" id="PF02861">
    <property type="entry name" value="Clp_N"/>
    <property type="match status" value="1"/>
</dbReference>
<dbReference type="InterPro" id="IPR036628">
    <property type="entry name" value="Clp_N_dom_sf"/>
</dbReference>
<dbReference type="OrthoDB" id="3290891at2"/>
<reference evidence="3 4" key="1">
    <citation type="journal article" date="2009" name="Stand. Genomic Sci.">
        <title>Complete genome sequence of Stackebrandtia nassauensis type strain (LLR-40K-21).</title>
        <authorList>
            <person name="Munk C."/>
            <person name="Lapidus A."/>
            <person name="Copeland A."/>
            <person name="Jando M."/>
            <person name="Mayilraj S."/>
            <person name="Glavina Del Rio T."/>
            <person name="Nolan M."/>
            <person name="Chen F."/>
            <person name="Lucas S."/>
            <person name="Tice H."/>
            <person name="Cheng J.F."/>
            <person name="Han C."/>
            <person name="Detter J.C."/>
            <person name="Bruce D."/>
            <person name="Goodwin L."/>
            <person name="Chain P."/>
            <person name="Pitluck S."/>
            <person name="Goker M."/>
            <person name="Ovchinikova G."/>
            <person name="Pati A."/>
            <person name="Ivanova N."/>
            <person name="Mavromatis K."/>
            <person name="Chen A."/>
            <person name="Palaniappan K."/>
            <person name="Land M."/>
            <person name="Hauser L."/>
            <person name="Chang Y.J."/>
            <person name="Jeffries C.D."/>
            <person name="Bristow J."/>
            <person name="Eisen J.A."/>
            <person name="Markowitz V."/>
            <person name="Hugenholtz P."/>
            <person name="Kyrpides N.C."/>
            <person name="Klenk H.P."/>
        </authorList>
    </citation>
    <scope>NUCLEOTIDE SEQUENCE [LARGE SCALE GENOMIC DNA]</scope>
    <source>
        <strain evidence="4">DSM 44728 / CIP 108903 / NRRL B-16338 / NBRC 102104 / LLR-40K-21</strain>
    </source>
</reference>
<dbReference type="InterPro" id="IPR004176">
    <property type="entry name" value="Clp_R_N"/>
</dbReference>
<dbReference type="PANTHER" id="PTHR47016">
    <property type="entry name" value="ATP-DEPENDENT CLP PROTEASE ATP-BINDING SUBUNIT CLPT1, CHLOROPLASTIC"/>
    <property type="match status" value="1"/>
</dbReference>
<dbReference type="HOGENOM" id="CLU_083296_0_0_11"/>
<keyword evidence="1" id="KW-0677">Repeat</keyword>
<dbReference type="eggNOG" id="COG0542">
    <property type="taxonomic scope" value="Bacteria"/>
</dbReference>
<name>D3Q1Y6_STANL</name>
<dbReference type="Proteomes" id="UP000000844">
    <property type="component" value="Chromosome"/>
</dbReference>
<organism evidence="3 4">
    <name type="scientific">Stackebrandtia nassauensis (strain DSM 44728 / CIP 108903 / NRRL B-16338 / NBRC 102104 / LLR-40K-21)</name>
    <dbReference type="NCBI Taxonomy" id="446470"/>
    <lineage>
        <taxon>Bacteria</taxon>
        <taxon>Bacillati</taxon>
        <taxon>Actinomycetota</taxon>
        <taxon>Actinomycetes</taxon>
        <taxon>Glycomycetales</taxon>
        <taxon>Glycomycetaceae</taxon>
        <taxon>Stackebrandtia</taxon>
    </lineage>
</organism>
<evidence type="ECO:0000259" key="2">
    <source>
        <dbReference type="PROSITE" id="PS51903"/>
    </source>
</evidence>
<dbReference type="Gene3D" id="1.10.1780.10">
    <property type="entry name" value="Clp, N-terminal domain"/>
    <property type="match status" value="1"/>
</dbReference>
<keyword evidence="4" id="KW-1185">Reference proteome</keyword>
<dbReference type="PANTHER" id="PTHR47016:SF5">
    <property type="entry name" value="CLP DOMAIN SUPERFAMILY PROTEIN"/>
    <property type="match status" value="1"/>
</dbReference>
<feature type="domain" description="Clp R" evidence="2">
    <location>
        <begin position="96"/>
        <end position="240"/>
    </location>
</feature>
<sequence>MTNSLPVRLDDLIGHITTNHPDGDALAQLSDACRIAMVLDEQADHLIGHFVDRARRSGASWSAIGQHMGVSKQAAQKRFVTGPGDFSLGDADDGKLSRFTGRTKIVLEKGHLTARNLKHSPVEPIHLLHGLAEEPSTLAAKVLESMGVTIEQLHDRVSEALDAPGQGAYATGDIPLSPDSVETLKLTVREALGMGHNYVGTEHLLLGLLAAEGTPAEILGGLGVGHDAAKERVLAALDALMNTKST</sequence>
<proteinExistence type="predicted"/>
<evidence type="ECO:0000313" key="3">
    <source>
        <dbReference type="EMBL" id="ADD41853.1"/>
    </source>
</evidence>
<dbReference type="SUPFAM" id="SSF81923">
    <property type="entry name" value="Double Clp-N motif"/>
    <property type="match status" value="1"/>
</dbReference>
<dbReference type="AlphaFoldDB" id="D3Q1Y6"/>
<dbReference type="EMBL" id="CP001778">
    <property type="protein sequence ID" value="ADD41853.1"/>
    <property type="molecule type" value="Genomic_DNA"/>
</dbReference>
<dbReference type="KEGG" id="sna:Snas_2160"/>
<dbReference type="STRING" id="446470.Snas_2160"/>
<dbReference type="PROSITE" id="PS51903">
    <property type="entry name" value="CLP_R"/>
    <property type="match status" value="1"/>
</dbReference>
<dbReference type="InterPro" id="IPR044217">
    <property type="entry name" value="CLPT1/2"/>
</dbReference>
<gene>
    <name evidence="3" type="ordered locus">Snas_2160</name>
</gene>
<accession>D3Q1Y6</accession>
<evidence type="ECO:0000313" key="4">
    <source>
        <dbReference type="Proteomes" id="UP000000844"/>
    </source>
</evidence>
<protein>
    <submittedName>
        <fullName evidence="3">Clp domain protein</fullName>
    </submittedName>
</protein>
<evidence type="ECO:0000256" key="1">
    <source>
        <dbReference type="PROSITE-ProRule" id="PRU01251"/>
    </source>
</evidence>
<dbReference type="RefSeq" id="WP_013017424.1">
    <property type="nucleotide sequence ID" value="NC_013947.1"/>
</dbReference>